<name>A0A8J7RKA5_9BACT</name>
<evidence type="ECO:0000256" key="1">
    <source>
        <dbReference type="ARBA" id="ARBA00009497"/>
    </source>
</evidence>
<dbReference type="RefSeq" id="WP_210511854.1">
    <property type="nucleotide sequence ID" value="NZ_JAFIDN010000006.1"/>
</dbReference>
<dbReference type="PIRSF" id="PIRSF005900">
    <property type="entry name" value="Dps"/>
    <property type="match status" value="1"/>
</dbReference>
<gene>
    <name evidence="4" type="ORF">NATSA_09015</name>
</gene>
<dbReference type="GO" id="GO:0016722">
    <property type="term" value="F:oxidoreductase activity, acting on metal ions"/>
    <property type="evidence" value="ECO:0007669"/>
    <property type="project" value="InterPro"/>
</dbReference>
<dbReference type="PANTHER" id="PTHR42932">
    <property type="entry name" value="GENERAL STRESS PROTEIN 20U"/>
    <property type="match status" value="1"/>
</dbReference>
<dbReference type="GO" id="GO:0008199">
    <property type="term" value="F:ferric iron binding"/>
    <property type="evidence" value="ECO:0007669"/>
    <property type="project" value="InterPro"/>
</dbReference>
<feature type="domain" description="Ferritin/DPS" evidence="3">
    <location>
        <begin position="26"/>
        <end position="164"/>
    </location>
</feature>
<dbReference type="InterPro" id="IPR012347">
    <property type="entry name" value="Ferritin-like"/>
</dbReference>
<accession>A0A8J7RKA5</accession>
<comment type="similarity">
    <text evidence="1 2">Belongs to the Dps family.</text>
</comment>
<dbReference type="InterPro" id="IPR008331">
    <property type="entry name" value="Ferritin_DPS_dom"/>
</dbReference>
<dbReference type="InterPro" id="IPR002177">
    <property type="entry name" value="DPS_DNA-bd"/>
</dbReference>
<reference evidence="4" key="1">
    <citation type="submission" date="2021-02" db="EMBL/GenBank/DDBJ databases">
        <title>Natronogracilivirga saccharolytica gen. nov. sp. nov. a new anaerobic, haloalkiliphilic carbohydrate-fermenting bacterium from soda lake and proposing of Cyclonatronumiaceae fam. nov. in the phylum Balneolaeota.</title>
        <authorList>
            <person name="Zhilina T.N."/>
            <person name="Sorokin D.Y."/>
            <person name="Zavarzina D.G."/>
            <person name="Toshchakov S.V."/>
            <person name="Kublanov I.V."/>
        </authorList>
    </citation>
    <scope>NUCLEOTIDE SEQUENCE</scope>
    <source>
        <strain evidence="4">Z-1702</strain>
    </source>
</reference>
<dbReference type="InterPro" id="IPR023188">
    <property type="entry name" value="DPS_DNA-bd_CS"/>
</dbReference>
<proteinExistence type="inferred from homology"/>
<evidence type="ECO:0000313" key="4">
    <source>
        <dbReference type="EMBL" id="MBP3192802.1"/>
    </source>
</evidence>
<dbReference type="PROSITE" id="PS00818">
    <property type="entry name" value="DPS_1"/>
    <property type="match status" value="1"/>
</dbReference>
<organism evidence="4 5">
    <name type="scientific">Natronogracilivirga saccharolytica</name>
    <dbReference type="NCBI Taxonomy" id="2812953"/>
    <lineage>
        <taxon>Bacteria</taxon>
        <taxon>Pseudomonadati</taxon>
        <taxon>Balneolota</taxon>
        <taxon>Balneolia</taxon>
        <taxon>Balneolales</taxon>
        <taxon>Cyclonatronaceae</taxon>
        <taxon>Natronogracilivirga</taxon>
    </lineage>
</organism>
<evidence type="ECO:0000313" key="5">
    <source>
        <dbReference type="Proteomes" id="UP000673975"/>
    </source>
</evidence>
<comment type="caution">
    <text evidence="4">The sequence shown here is derived from an EMBL/GenBank/DDBJ whole genome shotgun (WGS) entry which is preliminary data.</text>
</comment>
<dbReference type="Pfam" id="PF00210">
    <property type="entry name" value="Ferritin"/>
    <property type="match status" value="1"/>
</dbReference>
<dbReference type="CDD" id="cd01043">
    <property type="entry name" value="DPS"/>
    <property type="match status" value="1"/>
</dbReference>
<dbReference type="Proteomes" id="UP000673975">
    <property type="component" value="Unassembled WGS sequence"/>
</dbReference>
<keyword evidence="5" id="KW-1185">Reference proteome</keyword>
<evidence type="ECO:0000259" key="3">
    <source>
        <dbReference type="Pfam" id="PF00210"/>
    </source>
</evidence>
<dbReference type="InterPro" id="IPR009078">
    <property type="entry name" value="Ferritin-like_SF"/>
</dbReference>
<sequence length="164" mass="18702">MSTVLEKTDKSINIGLTDEHREKIAAALNRLLADSYMLYLKTHNYHWNVTGMNFQPLHELFEEQYTELAEAIDAIAEQIRTLGHFAPGSFKAYSKITSIEEEEDVPSAEVMVKRLQESNETLIRTAREALGPCEEAGDEASLDLVTERLRNHSKVAWMLRSHLQ</sequence>
<dbReference type="AlphaFoldDB" id="A0A8J7RKA5"/>
<protein>
    <submittedName>
        <fullName evidence="4">DNA starvation/stationary phase protection protein</fullName>
    </submittedName>
</protein>
<dbReference type="SUPFAM" id="SSF47240">
    <property type="entry name" value="Ferritin-like"/>
    <property type="match status" value="1"/>
</dbReference>
<evidence type="ECO:0000256" key="2">
    <source>
        <dbReference type="RuleBase" id="RU003875"/>
    </source>
</evidence>
<dbReference type="EMBL" id="JAFIDN010000006">
    <property type="protein sequence ID" value="MBP3192802.1"/>
    <property type="molecule type" value="Genomic_DNA"/>
</dbReference>
<dbReference type="Gene3D" id="1.20.1260.10">
    <property type="match status" value="1"/>
</dbReference>
<dbReference type="PRINTS" id="PR01346">
    <property type="entry name" value="HELNAPAPROT"/>
</dbReference>
<dbReference type="PANTHER" id="PTHR42932:SF3">
    <property type="entry name" value="DNA PROTECTION DURING STARVATION PROTEIN"/>
    <property type="match status" value="1"/>
</dbReference>